<dbReference type="Pfam" id="PF12349">
    <property type="entry name" value="Sterol-sensing"/>
    <property type="match status" value="1"/>
</dbReference>
<proteinExistence type="inferred from homology"/>
<accession>A0A9P8I2U7</accession>
<dbReference type="GO" id="GO:0032936">
    <property type="term" value="C:SREBP-SCAP complex"/>
    <property type="evidence" value="ECO:0007669"/>
    <property type="project" value="TreeGrafter"/>
</dbReference>
<comment type="similarity">
    <text evidence="3">Belongs to the WD repeat SCAP family.</text>
</comment>
<feature type="transmembrane region" description="Helical" evidence="17">
    <location>
        <begin position="412"/>
        <end position="430"/>
    </location>
</feature>
<feature type="transmembrane region" description="Helical" evidence="17">
    <location>
        <begin position="287"/>
        <end position="309"/>
    </location>
</feature>
<evidence type="ECO:0000256" key="5">
    <source>
        <dbReference type="ARBA" id="ARBA00022574"/>
    </source>
</evidence>
<dbReference type="PROSITE" id="PS50156">
    <property type="entry name" value="SSD"/>
    <property type="match status" value="1"/>
</dbReference>
<evidence type="ECO:0000256" key="16">
    <source>
        <dbReference type="SAM" id="MobiDB-lite"/>
    </source>
</evidence>
<keyword evidence="8" id="KW-0256">Endoplasmic reticulum</keyword>
<dbReference type="InterPro" id="IPR053958">
    <property type="entry name" value="HMGCR/SNAP/NPC1-like_SSD"/>
</dbReference>
<dbReference type="PANTHER" id="PTHR46378">
    <property type="entry name" value="STEROL REGULATORY ELEMENT-BINDING PROTEIN CLEAVAGE-ACTIVATING PROTEIN"/>
    <property type="match status" value="1"/>
</dbReference>
<evidence type="ECO:0000256" key="3">
    <source>
        <dbReference type="ARBA" id="ARBA00007410"/>
    </source>
</evidence>
<keyword evidence="9 17" id="KW-1133">Transmembrane helix</keyword>
<dbReference type="GO" id="GO:0000139">
    <property type="term" value="C:Golgi membrane"/>
    <property type="evidence" value="ECO:0007669"/>
    <property type="project" value="UniProtKB-SubCell"/>
</dbReference>
<dbReference type="InterPro" id="IPR036322">
    <property type="entry name" value="WD40_repeat_dom_sf"/>
</dbReference>
<feature type="transmembrane region" description="Helical" evidence="17">
    <location>
        <begin position="321"/>
        <end position="345"/>
    </location>
</feature>
<dbReference type="Proteomes" id="UP000698800">
    <property type="component" value="Unassembled WGS sequence"/>
</dbReference>
<evidence type="ECO:0000256" key="15">
    <source>
        <dbReference type="ARBA" id="ARBA00023221"/>
    </source>
</evidence>
<evidence type="ECO:0000256" key="14">
    <source>
        <dbReference type="ARBA" id="ARBA00023180"/>
    </source>
</evidence>
<keyword evidence="20" id="KW-1185">Reference proteome</keyword>
<evidence type="ECO:0000256" key="13">
    <source>
        <dbReference type="ARBA" id="ARBA00023136"/>
    </source>
</evidence>
<dbReference type="GO" id="GO:0032933">
    <property type="term" value="P:SREBP signaling pathway"/>
    <property type="evidence" value="ECO:0007669"/>
    <property type="project" value="InterPro"/>
</dbReference>
<dbReference type="EMBL" id="JAGHQL010000132">
    <property type="protein sequence ID" value="KAH0537743.1"/>
    <property type="molecule type" value="Genomic_DNA"/>
</dbReference>
<protein>
    <recommendedName>
        <fullName evidence="4">Sterol regulatory element-binding protein cleavage-activating protein</fullName>
    </recommendedName>
</protein>
<evidence type="ECO:0000256" key="12">
    <source>
        <dbReference type="ARBA" id="ARBA00023121"/>
    </source>
</evidence>
<evidence type="ECO:0000256" key="9">
    <source>
        <dbReference type="ARBA" id="ARBA00022989"/>
    </source>
</evidence>
<feature type="transmembrane region" description="Helical" evidence="17">
    <location>
        <begin position="648"/>
        <end position="667"/>
    </location>
</feature>
<evidence type="ECO:0000256" key="10">
    <source>
        <dbReference type="ARBA" id="ARBA00023034"/>
    </source>
</evidence>
<evidence type="ECO:0000313" key="20">
    <source>
        <dbReference type="Proteomes" id="UP000698800"/>
    </source>
</evidence>
<evidence type="ECO:0000256" key="11">
    <source>
        <dbReference type="ARBA" id="ARBA00023098"/>
    </source>
</evidence>
<dbReference type="GO" id="GO:0032934">
    <property type="term" value="F:sterol binding"/>
    <property type="evidence" value="ECO:0007669"/>
    <property type="project" value="InterPro"/>
</dbReference>
<evidence type="ECO:0000256" key="6">
    <source>
        <dbReference type="ARBA" id="ARBA00022692"/>
    </source>
</evidence>
<dbReference type="InterPro" id="IPR000731">
    <property type="entry name" value="SSD"/>
</dbReference>
<evidence type="ECO:0000256" key="8">
    <source>
        <dbReference type="ARBA" id="ARBA00022824"/>
    </source>
</evidence>
<dbReference type="AlphaFoldDB" id="A0A9P8I2U7"/>
<evidence type="ECO:0000256" key="2">
    <source>
        <dbReference type="ARBA" id="ARBA00004653"/>
    </source>
</evidence>
<keyword evidence="12" id="KW-0446">Lipid-binding</keyword>
<dbReference type="GO" id="GO:0008202">
    <property type="term" value="P:steroid metabolic process"/>
    <property type="evidence" value="ECO:0007669"/>
    <property type="project" value="UniProtKB-KW"/>
</dbReference>
<sequence>MAAQRDPISSGLGRLWRIAANAVSSCCITDPPVLDKLHPMRKFLSRHASFVARRPALFIIASVAVGTAFSYFFALLYAFGPSGASVLLGRGPGEWTASAVRPVEGGGEAAIVVEMRQAWVYGSSMRALDKDVLGEGLKVQNMLLGDTVGCTLSGSAGLSVGAAESGSRMLFHSPLIYWNCSSSSLYADPDVTSTISHNSHSFSPFNPTLRPSSVLGNIKKSANGTIVAADALIISLIYPQGSKRAENTWLRGVQALAGTGRYRMYPSIGREVTTIPSKLYEFRSLPAATPASSTALALAYCIIVVYALSHLGKARTLKSRLGLAVAVVTQICVSILAASIIVPLLNHRGDSRRPGDSRIPREAYPLMVLVVGLENTCPNVLSIESRFRLIKAVPEASNGSPTSRIAKALGDVGHITLISVVQNLIFLYFLPKVAYPEVADFWMFVAVAIIFDLILHFTFFIAALSLDLRRLELEDSLDRGISTSSRSSKPMKGSVSLNGHVGAKPRWGNGPSLLASAFRVLTLGTFAMVCFVMALNWHLASKETSLSERRSVELTPPARATEPAAAFMGSILQSEEPAAWLESQDSDTIKDFVRATGLQSQRFVGKVHDPLIIVSKNANRTPPVDDISSLLPFPSPGLQLLASHHRRLMLYIALTSVIAGLLVKHLLHGTATGETSDTRHVRKSQIAVQTLGRGHSVDIVMLAASPKGVLASVGLDRRILVWHLRGGQLAVESVTRVSLDNNMRMLWPVAAIALDDQAEWLAICPQAGIVSFWNLNSKQFGKSAPIKCSPSEGPISFFFMPRSPSDSNAHFVLIRKSGLMTEVEVSGKSDTVAAVEIEHQISPAGTASLSSSLPVHSSRMPLRLVSTIKDGGMYVTTKRGGRVWASERISWPKAVLPAEIQDMEFVPVKALGIMGLMRSSASPDVHLLDVQLPVSSFSIAYTSHETNEFIMHTFTPNATQIERGYPICLRAERDSREKRCAGFEKVTEKVSRIDVSGGAWESTLFNSVAGIRKRVAPGTRNRPRSGESGSGYYRGSLGSYGIVRRKSNNGSGNGQHRRSSSPPSEDKDEDDEWEAWTMPSTGEVATCPLSEPPSSTPDESAASGSLLVSRAGPACAVGGKSVAVAFGATIKVVLLGTEHYDDVGDDDGYALQPTAGRRPLATRKPHGGARFVK</sequence>
<reference evidence="19" key="1">
    <citation type="submission" date="2021-03" db="EMBL/GenBank/DDBJ databases">
        <title>Comparative genomics and phylogenomic investigation of the class Geoglossomycetes provide insights into ecological specialization and systematics.</title>
        <authorList>
            <person name="Melie T."/>
            <person name="Pirro S."/>
            <person name="Miller A.N."/>
            <person name="Quandt A."/>
        </authorList>
    </citation>
    <scope>NUCLEOTIDE SEQUENCE</scope>
    <source>
        <strain evidence="19">GBOQ0MN5Z8</strain>
    </source>
</reference>
<feature type="transmembrane region" description="Helical" evidence="17">
    <location>
        <begin position="56"/>
        <end position="79"/>
    </location>
</feature>
<feature type="transmembrane region" description="Helical" evidence="17">
    <location>
        <begin position="442"/>
        <end position="466"/>
    </location>
</feature>
<keyword evidence="13 17" id="KW-0472">Membrane</keyword>
<evidence type="ECO:0000256" key="17">
    <source>
        <dbReference type="SAM" id="Phobius"/>
    </source>
</evidence>
<dbReference type="OrthoDB" id="1914839at2759"/>
<feature type="region of interest" description="Disordered" evidence="16">
    <location>
        <begin position="1142"/>
        <end position="1173"/>
    </location>
</feature>
<keyword evidence="10" id="KW-0333">Golgi apparatus</keyword>
<keyword evidence="14" id="KW-0325">Glycoprotein</keyword>
<dbReference type="Gene3D" id="2.130.10.10">
    <property type="entry name" value="YVTN repeat-like/Quinoprotein amine dehydrogenase"/>
    <property type="match status" value="1"/>
</dbReference>
<name>A0A9P8I2U7_9PEZI</name>
<feature type="compositionally biased region" description="Basic residues" evidence="16">
    <location>
        <begin position="1160"/>
        <end position="1173"/>
    </location>
</feature>
<keyword evidence="7" id="KW-0677">Repeat</keyword>
<dbReference type="SUPFAM" id="SSF50978">
    <property type="entry name" value="WD40 repeat-like"/>
    <property type="match status" value="1"/>
</dbReference>
<evidence type="ECO:0000313" key="19">
    <source>
        <dbReference type="EMBL" id="KAH0537743.1"/>
    </source>
</evidence>
<dbReference type="InterPro" id="IPR030225">
    <property type="entry name" value="SCAP"/>
</dbReference>
<evidence type="ECO:0000259" key="18">
    <source>
        <dbReference type="PROSITE" id="PS50156"/>
    </source>
</evidence>
<evidence type="ECO:0000256" key="7">
    <source>
        <dbReference type="ARBA" id="ARBA00022737"/>
    </source>
</evidence>
<evidence type="ECO:0000256" key="1">
    <source>
        <dbReference type="ARBA" id="ARBA00004477"/>
    </source>
</evidence>
<feature type="region of interest" description="Disordered" evidence="16">
    <location>
        <begin position="1043"/>
        <end position="1104"/>
    </location>
</feature>
<gene>
    <name evidence="19" type="ORF">FGG08_005491</name>
</gene>
<feature type="domain" description="SSD" evidence="18">
    <location>
        <begin position="292"/>
        <end position="466"/>
    </location>
</feature>
<dbReference type="GO" id="GO:0005789">
    <property type="term" value="C:endoplasmic reticulum membrane"/>
    <property type="evidence" value="ECO:0007669"/>
    <property type="project" value="UniProtKB-SubCell"/>
</dbReference>
<keyword evidence="5" id="KW-0853">WD repeat</keyword>
<feature type="transmembrane region" description="Helical" evidence="17">
    <location>
        <begin position="517"/>
        <end position="540"/>
    </location>
</feature>
<dbReference type="InterPro" id="IPR015943">
    <property type="entry name" value="WD40/YVTN_repeat-like_dom_sf"/>
</dbReference>
<dbReference type="PANTHER" id="PTHR46378:SF1">
    <property type="entry name" value="STEROL REGULATORY ELEMENT-BINDING PROTEIN CLEAVAGE-ACTIVATING PROTEIN"/>
    <property type="match status" value="1"/>
</dbReference>
<evidence type="ECO:0000256" key="4">
    <source>
        <dbReference type="ARBA" id="ARBA00019541"/>
    </source>
</evidence>
<comment type="subcellular location">
    <subcellularLocation>
        <location evidence="1">Endoplasmic reticulum membrane</location>
        <topology evidence="1">Multi-pass membrane protein</topology>
    </subcellularLocation>
    <subcellularLocation>
        <location evidence="2">Golgi apparatus membrane</location>
        <topology evidence="2">Multi-pass membrane protein</topology>
    </subcellularLocation>
</comment>
<dbReference type="GO" id="GO:0045540">
    <property type="term" value="P:regulation of cholesterol biosynthetic process"/>
    <property type="evidence" value="ECO:0007669"/>
    <property type="project" value="TreeGrafter"/>
</dbReference>
<keyword evidence="6 17" id="KW-0812">Transmembrane</keyword>
<keyword evidence="15" id="KW-0753">Steroid metabolism</keyword>
<organism evidence="19 20">
    <name type="scientific">Glutinoglossum americanum</name>
    <dbReference type="NCBI Taxonomy" id="1670608"/>
    <lineage>
        <taxon>Eukaryota</taxon>
        <taxon>Fungi</taxon>
        <taxon>Dikarya</taxon>
        <taxon>Ascomycota</taxon>
        <taxon>Pezizomycotina</taxon>
        <taxon>Geoglossomycetes</taxon>
        <taxon>Geoglossales</taxon>
        <taxon>Geoglossaceae</taxon>
        <taxon>Glutinoglossum</taxon>
    </lineage>
</organism>
<comment type="caution">
    <text evidence="19">The sequence shown here is derived from an EMBL/GenBank/DDBJ whole genome shotgun (WGS) entry which is preliminary data.</text>
</comment>
<keyword evidence="11" id="KW-0443">Lipid metabolism</keyword>